<comment type="caution">
    <text evidence="3">The sequence shown here is derived from an EMBL/GenBank/DDBJ whole genome shotgun (WGS) entry which is preliminary data.</text>
</comment>
<accession>A0A9P4V5F0</accession>
<evidence type="ECO:0000313" key="3">
    <source>
        <dbReference type="EMBL" id="KAF2740577.1"/>
    </source>
</evidence>
<organism evidence="3 4">
    <name type="scientific">Polyplosphaeria fusca</name>
    <dbReference type="NCBI Taxonomy" id="682080"/>
    <lineage>
        <taxon>Eukaryota</taxon>
        <taxon>Fungi</taxon>
        <taxon>Dikarya</taxon>
        <taxon>Ascomycota</taxon>
        <taxon>Pezizomycotina</taxon>
        <taxon>Dothideomycetes</taxon>
        <taxon>Pleosporomycetidae</taxon>
        <taxon>Pleosporales</taxon>
        <taxon>Tetraplosphaeriaceae</taxon>
        <taxon>Polyplosphaeria</taxon>
    </lineage>
</organism>
<feature type="compositionally biased region" description="Low complexity" evidence="2">
    <location>
        <begin position="57"/>
        <end position="82"/>
    </location>
</feature>
<feature type="region of interest" description="Disordered" evidence="2">
    <location>
        <begin position="263"/>
        <end position="321"/>
    </location>
</feature>
<feature type="region of interest" description="Disordered" evidence="2">
    <location>
        <begin position="39"/>
        <end position="104"/>
    </location>
</feature>
<feature type="compositionally biased region" description="Low complexity" evidence="2">
    <location>
        <begin position="95"/>
        <end position="104"/>
    </location>
</feature>
<protein>
    <submittedName>
        <fullName evidence="3">Uncharacterized protein</fullName>
    </submittedName>
</protein>
<dbReference type="Proteomes" id="UP000799444">
    <property type="component" value="Unassembled WGS sequence"/>
</dbReference>
<dbReference type="AlphaFoldDB" id="A0A9P4V5F0"/>
<dbReference type="EMBL" id="ML996099">
    <property type="protein sequence ID" value="KAF2740577.1"/>
    <property type="molecule type" value="Genomic_DNA"/>
</dbReference>
<evidence type="ECO:0000313" key="4">
    <source>
        <dbReference type="Proteomes" id="UP000799444"/>
    </source>
</evidence>
<feature type="coiled-coil region" evidence="1">
    <location>
        <begin position="166"/>
        <end position="193"/>
    </location>
</feature>
<name>A0A9P4V5F0_9PLEO</name>
<keyword evidence="4" id="KW-1185">Reference proteome</keyword>
<evidence type="ECO:0000256" key="1">
    <source>
        <dbReference type="SAM" id="Coils"/>
    </source>
</evidence>
<reference evidence="3" key="1">
    <citation type="journal article" date="2020" name="Stud. Mycol.">
        <title>101 Dothideomycetes genomes: a test case for predicting lifestyles and emergence of pathogens.</title>
        <authorList>
            <person name="Haridas S."/>
            <person name="Albert R."/>
            <person name="Binder M."/>
            <person name="Bloem J."/>
            <person name="Labutti K."/>
            <person name="Salamov A."/>
            <person name="Andreopoulos B."/>
            <person name="Baker S."/>
            <person name="Barry K."/>
            <person name="Bills G."/>
            <person name="Bluhm B."/>
            <person name="Cannon C."/>
            <person name="Castanera R."/>
            <person name="Culley D."/>
            <person name="Daum C."/>
            <person name="Ezra D."/>
            <person name="Gonzalez J."/>
            <person name="Henrissat B."/>
            <person name="Kuo A."/>
            <person name="Liang C."/>
            <person name="Lipzen A."/>
            <person name="Lutzoni F."/>
            <person name="Magnuson J."/>
            <person name="Mondo S."/>
            <person name="Nolan M."/>
            <person name="Ohm R."/>
            <person name="Pangilinan J."/>
            <person name="Park H.-J."/>
            <person name="Ramirez L."/>
            <person name="Alfaro M."/>
            <person name="Sun H."/>
            <person name="Tritt A."/>
            <person name="Yoshinaga Y."/>
            <person name="Zwiers L.-H."/>
            <person name="Turgeon B."/>
            <person name="Goodwin S."/>
            <person name="Spatafora J."/>
            <person name="Crous P."/>
            <person name="Grigoriev I."/>
        </authorList>
    </citation>
    <scope>NUCLEOTIDE SEQUENCE</scope>
    <source>
        <strain evidence="3">CBS 125425</strain>
    </source>
</reference>
<gene>
    <name evidence="3" type="ORF">EJ04DRAFT_558576</name>
</gene>
<feature type="compositionally biased region" description="Basic residues" evidence="2">
    <location>
        <begin position="312"/>
        <end position="321"/>
    </location>
</feature>
<keyword evidence="1" id="KW-0175">Coiled coil</keyword>
<feature type="compositionally biased region" description="Acidic residues" evidence="2">
    <location>
        <begin position="266"/>
        <end position="288"/>
    </location>
</feature>
<evidence type="ECO:0000256" key="2">
    <source>
        <dbReference type="SAM" id="MobiDB-lite"/>
    </source>
</evidence>
<sequence>MARQKRFPNYSGTNSLVAARLAHQQQQLQLPFASTISPASSVCPAGASPSPVYTTQHAPAISHSSHPASNTSNISTHHSTAAETMPTPVSHDDASSSASSTTSTLTNLSHVTDLAPASPQSPTTLTRILAEVQYSADPSTHPPWLEGLRKPLPHAELTPHQNARLVTQYNDEISRLEKMREWLVNEVEEVNAEFDDEGKLRGEWMYDGFFGETREITVGDKGEERTVAARGWWRLMDGEMQEESALDEGPDVKQGAAKIAELDGEKEVDEMELDEMGLDEMGVDESSAEEAHTDTPPVHGNNSESDDSNVRYTRHGRHSRR</sequence>
<proteinExistence type="predicted"/>